<dbReference type="InterPro" id="IPR050186">
    <property type="entry name" value="TPT_transporter"/>
</dbReference>
<keyword evidence="4 5" id="KW-0472">Membrane</keyword>
<keyword evidence="2 5" id="KW-0812">Transmembrane</keyword>
<feature type="transmembrane region" description="Helical" evidence="5">
    <location>
        <begin position="306"/>
        <end position="327"/>
    </location>
</feature>
<feature type="transmembrane region" description="Helical" evidence="5">
    <location>
        <begin position="190"/>
        <end position="209"/>
    </location>
</feature>
<feature type="transmembrane region" description="Helical" evidence="5">
    <location>
        <begin position="28"/>
        <end position="49"/>
    </location>
</feature>
<organism evidence="6 7">
    <name type="scientific">Gregarina niphandrodes</name>
    <name type="common">Septate eugregarine</name>
    <dbReference type="NCBI Taxonomy" id="110365"/>
    <lineage>
        <taxon>Eukaryota</taxon>
        <taxon>Sar</taxon>
        <taxon>Alveolata</taxon>
        <taxon>Apicomplexa</taxon>
        <taxon>Conoidasida</taxon>
        <taxon>Gregarinasina</taxon>
        <taxon>Eugregarinorida</taxon>
        <taxon>Gregarinidae</taxon>
        <taxon>Gregarina</taxon>
    </lineage>
</organism>
<comment type="subcellular location">
    <subcellularLocation>
        <location evidence="1">Membrane</location>
        <topology evidence="1">Multi-pass membrane protein</topology>
    </subcellularLocation>
</comment>
<reference evidence="6" key="1">
    <citation type="submission" date="2013-12" db="EMBL/GenBank/DDBJ databases">
        <authorList>
            <person name="Omoto C.K."/>
            <person name="Sibley D."/>
            <person name="Venepally P."/>
            <person name="Hadjithomas M."/>
            <person name="Karamycheva S."/>
            <person name="Brunk B."/>
            <person name="Roos D."/>
            <person name="Caler E."/>
            <person name="Lorenzi H."/>
        </authorList>
    </citation>
    <scope>NUCLEOTIDE SEQUENCE</scope>
</reference>
<gene>
    <name evidence="6" type="ORF">GNI_103890</name>
</gene>
<evidence type="ECO:0000256" key="2">
    <source>
        <dbReference type="ARBA" id="ARBA00022692"/>
    </source>
</evidence>
<keyword evidence="7" id="KW-1185">Reference proteome</keyword>
<dbReference type="GeneID" id="22913690"/>
<feature type="transmembrane region" description="Helical" evidence="5">
    <location>
        <begin position="241"/>
        <end position="263"/>
    </location>
</feature>
<accession>A0A023B466</accession>
<evidence type="ECO:0000313" key="6">
    <source>
        <dbReference type="EMBL" id="EZG56397.1"/>
    </source>
</evidence>
<dbReference type="VEuPathDB" id="CryptoDB:GNI_103890"/>
<dbReference type="EMBL" id="AFNH02000776">
    <property type="protein sequence ID" value="EZG56397.1"/>
    <property type="molecule type" value="Genomic_DNA"/>
</dbReference>
<evidence type="ECO:0000256" key="1">
    <source>
        <dbReference type="ARBA" id="ARBA00004141"/>
    </source>
</evidence>
<protein>
    <submittedName>
        <fullName evidence="6">EamA-like transporter family protein</fullName>
    </submittedName>
</protein>
<comment type="caution">
    <text evidence="6">The sequence shown here is derived from an EMBL/GenBank/DDBJ whole genome shotgun (WGS) entry which is preliminary data.</text>
</comment>
<feature type="transmembrane region" description="Helical" evidence="5">
    <location>
        <begin position="216"/>
        <end position="235"/>
    </location>
</feature>
<sequence>MNYSKAIDWASPIVLEAWSRARSWQDRAVPVVLYGLSSATFLLLNKYILRLYPKGLVVLAVQQTLVLVVYVGLAQNRGFREDFMDPSVQDPSVQALSVKMRSVHQGDTDKTAAGAVGERPITPRCGQGAASVADVAKRNAAKLSTAKVNTARFPFRVSLLVDAFPISMAFLGMIWANVICISSSSVGSYMVAKASSLLFNLGLSVLCLPNYRTNPLSVLGCFVISASIGISAPGLQCDRVGLFAGLASSLSQAVFMLMSARLVQKQTGYTPITLMGHYTLITTGALWLAISFKAAASDSQRTSPPVILLLVSGVLNAVVAISAVCALKKTGPVTLNVMGYVKSSFQIVCARVCLGEMMTQKELLGVITTLAGSTLYSYGVAQHQKKSSKAHD</sequence>
<evidence type="ECO:0000256" key="3">
    <source>
        <dbReference type="ARBA" id="ARBA00022989"/>
    </source>
</evidence>
<dbReference type="RefSeq" id="XP_011131270.1">
    <property type="nucleotide sequence ID" value="XM_011132968.1"/>
</dbReference>
<dbReference type="PANTHER" id="PTHR11132">
    <property type="entry name" value="SOLUTE CARRIER FAMILY 35"/>
    <property type="match status" value="1"/>
</dbReference>
<feature type="transmembrane region" description="Helical" evidence="5">
    <location>
        <begin position="55"/>
        <end position="74"/>
    </location>
</feature>
<feature type="transmembrane region" description="Helical" evidence="5">
    <location>
        <begin position="275"/>
        <end position="294"/>
    </location>
</feature>
<dbReference type="GO" id="GO:0016020">
    <property type="term" value="C:membrane"/>
    <property type="evidence" value="ECO:0007669"/>
    <property type="project" value="UniProtKB-SubCell"/>
</dbReference>
<dbReference type="Proteomes" id="UP000019763">
    <property type="component" value="Unassembled WGS sequence"/>
</dbReference>
<dbReference type="OrthoDB" id="10261634at2759"/>
<feature type="transmembrane region" description="Helical" evidence="5">
    <location>
        <begin position="157"/>
        <end position="178"/>
    </location>
</feature>
<proteinExistence type="predicted"/>
<keyword evidence="3 5" id="KW-1133">Transmembrane helix</keyword>
<evidence type="ECO:0000256" key="5">
    <source>
        <dbReference type="SAM" id="Phobius"/>
    </source>
</evidence>
<name>A0A023B466_GRENI</name>
<dbReference type="AlphaFoldDB" id="A0A023B466"/>
<evidence type="ECO:0000256" key="4">
    <source>
        <dbReference type="ARBA" id="ARBA00023136"/>
    </source>
</evidence>
<evidence type="ECO:0000313" key="7">
    <source>
        <dbReference type="Proteomes" id="UP000019763"/>
    </source>
</evidence>